<evidence type="ECO:0000256" key="1">
    <source>
        <dbReference type="SAM" id="MobiDB-lite"/>
    </source>
</evidence>
<feature type="region of interest" description="Disordered" evidence="1">
    <location>
        <begin position="303"/>
        <end position="391"/>
    </location>
</feature>
<feature type="compositionally biased region" description="Low complexity" evidence="1">
    <location>
        <begin position="374"/>
        <end position="388"/>
    </location>
</feature>
<feature type="compositionally biased region" description="Polar residues" evidence="1">
    <location>
        <begin position="339"/>
        <end position="366"/>
    </location>
</feature>
<evidence type="ECO:0000313" key="2">
    <source>
        <dbReference type="EMBL" id="KAK7453458.1"/>
    </source>
</evidence>
<gene>
    <name evidence="2" type="ORF">VKT23_011731</name>
</gene>
<accession>A0ABR1J8D2</accession>
<feature type="region of interest" description="Disordered" evidence="1">
    <location>
        <begin position="1"/>
        <end position="46"/>
    </location>
</feature>
<protein>
    <submittedName>
        <fullName evidence="2">Uncharacterized protein</fullName>
    </submittedName>
</protein>
<proteinExistence type="predicted"/>
<reference evidence="2 3" key="1">
    <citation type="submission" date="2024-01" db="EMBL/GenBank/DDBJ databases">
        <title>A draft genome for the cacao thread blight pathogen Marasmiellus scandens.</title>
        <authorList>
            <person name="Baruah I.K."/>
            <person name="Leung J."/>
            <person name="Bukari Y."/>
            <person name="Amoako-Attah I."/>
            <person name="Meinhardt L.W."/>
            <person name="Bailey B.A."/>
            <person name="Cohen S.P."/>
        </authorList>
    </citation>
    <scope>NUCLEOTIDE SEQUENCE [LARGE SCALE GENOMIC DNA]</scope>
    <source>
        <strain evidence="2 3">GH-19</strain>
    </source>
</reference>
<feature type="compositionally biased region" description="Basic and acidic residues" evidence="1">
    <location>
        <begin position="596"/>
        <end position="605"/>
    </location>
</feature>
<feature type="compositionally biased region" description="Low complexity" evidence="1">
    <location>
        <begin position="327"/>
        <end position="338"/>
    </location>
</feature>
<comment type="caution">
    <text evidence="2">The sequence shown here is derived from an EMBL/GenBank/DDBJ whole genome shotgun (WGS) entry which is preliminary data.</text>
</comment>
<feature type="compositionally biased region" description="Polar residues" evidence="1">
    <location>
        <begin position="7"/>
        <end position="44"/>
    </location>
</feature>
<feature type="compositionally biased region" description="Polar residues" evidence="1">
    <location>
        <begin position="607"/>
        <end position="619"/>
    </location>
</feature>
<sequence>MPGDSEVLNNAHHNSMNGTTISSVNRDQHNVVNNDNRSYTTSHTQDTRKIIRANETYARSLYPHGHGYPLWTPEPNSLYPPEYQSKGVQIGDVGTISFDGAFHFLFNICKEATHSYNQWCGVPEGFQPLSLHEHLFSQRHFHHPRTRVCSIGTEAIDNNSSIAFRFELHWSQPQGAALVLPVGAGRQDCQAIDKLREYAEKHAESWYRFTERLGHSAPNGSMLLVTGCDKTNCWHASAFSASASNVISQYTMNPAADGGVDVSYLSQSCPVTSRSSMAGHSSSNHTVFIRGWKIMLRRDNRSRSQWKTKLTNMPQQEDVDKVMRQKSAPSFGPASSSSTEHSLGASGSQNGYQHGSSQSIDCQTQDLDSDNIEEQQSSSESDSSDINDFPLQPYHPSDIVNKYLLDTNPQSNIALTHDSIWLPIIKENAFEVSEENLINRLRKIYEVEYSLDETSVFFATTKFNNLALKDIQTSKDITYTRSYQGWSDNQFTGRAHTHDGQSHDQPQPRYMDLFNRQHWSISPSPSPLIAPLPTPLNTPLPTPPLPTQPLPTPPLPTPRPTPPLPSEPSLYDPYPLQQDPYYQQDVLFGQIFPEATEPKDHDPPHENANSSTSTNHDGS</sequence>
<feature type="compositionally biased region" description="Pro residues" evidence="1">
    <location>
        <begin position="524"/>
        <end position="566"/>
    </location>
</feature>
<feature type="compositionally biased region" description="Low complexity" evidence="1">
    <location>
        <begin position="570"/>
        <end position="585"/>
    </location>
</feature>
<dbReference type="Proteomes" id="UP001498398">
    <property type="component" value="Unassembled WGS sequence"/>
</dbReference>
<dbReference type="EMBL" id="JBANRG010000026">
    <property type="protein sequence ID" value="KAK7453458.1"/>
    <property type="molecule type" value="Genomic_DNA"/>
</dbReference>
<feature type="region of interest" description="Disordered" evidence="1">
    <location>
        <begin position="524"/>
        <end position="619"/>
    </location>
</feature>
<organism evidence="2 3">
    <name type="scientific">Marasmiellus scandens</name>
    <dbReference type="NCBI Taxonomy" id="2682957"/>
    <lineage>
        <taxon>Eukaryota</taxon>
        <taxon>Fungi</taxon>
        <taxon>Dikarya</taxon>
        <taxon>Basidiomycota</taxon>
        <taxon>Agaricomycotina</taxon>
        <taxon>Agaricomycetes</taxon>
        <taxon>Agaricomycetidae</taxon>
        <taxon>Agaricales</taxon>
        <taxon>Marasmiineae</taxon>
        <taxon>Omphalotaceae</taxon>
        <taxon>Marasmiellus</taxon>
    </lineage>
</organism>
<evidence type="ECO:0000313" key="3">
    <source>
        <dbReference type="Proteomes" id="UP001498398"/>
    </source>
</evidence>
<name>A0ABR1J8D2_9AGAR</name>
<keyword evidence="3" id="KW-1185">Reference proteome</keyword>
<feature type="compositionally biased region" description="Polar residues" evidence="1">
    <location>
        <begin position="303"/>
        <end position="315"/>
    </location>
</feature>